<keyword evidence="5" id="KW-0436">Ligase</keyword>
<sequence length="290" mass="30516">MFVLIITDVVDIDRFVANARVVSLSRRAPAASTTQAAASAASSSSPGLDLVLDETIMHPQGGGQPSDVGFIQWDAQPERRFTVVDVRADKGAAAVVHHYGSFGSQDLDDAALATASAGAPVTIHVDESKRRLHARLHSAGHLLDSAVRNLGHTGLVPSKGYHFPDGPNVEYLGELEQTVRDGLPAALNIELQRLIATGGDVQVKYVPTSTLEGGGSGHSLAAPSAVPAQETSEPLRYDSPDAVRMVNIGGVECPCGGTHVKSIGDLQNVKVTKVKRAKGTLKVYYEVSPM</sequence>
<dbReference type="Proteomes" id="UP000008743">
    <property type="component" value="Unassembled WGS sequence"/>
</dbReference>
<evidence type="ECO:0000259" key="4">
    <source>
        <dbReference type="SMART" id="SM00863"/>
    </source>
</evidence>
<comment type="cofactor">
    <cofactor evidence="1">
        <name>Zn(2+)</name>
        <dbReference type="ChEBI" id="CHEBI:29105"/>
    </cofactor>
</comment>
<proteinExistence type="inferred from homology"/>
<dbReference type="Gene3D" id="2.40.30.130">
    <property type="match status" value="1"/>
</dbReference>
<evidence type="ECO:0000256" key="1">
    <source>
        <dbReference type="ARBA" id="ARBA00001947"/>
    </source>
</evidence>
<dbReference type="Gene3D" id="3.30.980.10">
    <property type="entry name" value="Threonyl-trna Synthetase, Chain A, domain 2"/>
    <property type="match status" value="1"/>
</dbReference>
<dbReference type="SUPFAM" id="SSF55186">
    <property type="entry name" value="ThrRS/AlaRS common domain"/>
    <property type="match status" value="1"/>
</dbReference>
<dbReference type="InterPro" id="IPR018163">
    <property type="entry name" value="Thr/Ala-tRNA-synth_IIc_edit"/>
</dbReference>
<dbReference type="GO" id="GO:0005524">
    <property type="term" value="F:ATP binding"/>
    <property type="evidence" value="ECO:0007669"/>
    <property type="project" value="InterPro"/>
</dbReference>
<name>A0A0D2UDV3_CAPO3</name>
<dbReference type="InterPro" id="IPR009000">
    <property type="entry name" value="Transl_B-barrel_sf"/>
</dbReference>
<organism evidence="5 6">
    <name type="scientific">Capsaspora owczarzaki (strain ATCC 30864)</name>
    <dbReference type="NCBI Taxonomy" id="595528"/>
    <lineage>
        <taxon>Eukaryota</taxon>
        <taxon>Filasterea</taxon>
        <taxon>Capsaspora</taxon>
    </lineage>
</organism>
<dbReference type="PhylomeDB" id="A0A0D2UDV3"/>
<dbReference type="SUPFAM" id="SSF50447">
    <property type="entry name" value="Translation proteins"/>
    <property type="match status" value="1"/>
</dbReference>
<dbReference type="AlphaFoldDB" id="A0A0D2UDV3"/>
<dbReference type="PANTHER" id="PTHR43462">
    <property type="entry name" value="ALANYL-TRNA EDITING PROTEIN"/>
    <property type="match status" value="1"/>
</dbReference>
<dbReference type="OrthoDB" id="288942at2759"/>
<reference evidence="6" key="1">
    <citation type="submission" date="2011-02" db="EMBL/GenBank/DDBJ databases">
        <title>The Genome Sequence of Capsaspora owczarzaki ATCC 30864.</title>
        <authorList>
            <person name="Russ C."/>
            <person name="Cuomo C."/>
            <person name="Burger G."/>
            <person name="Gray M.W."/>
            <person name="Holland P.W.H."/>
            <person name="King N."/>
            <person name="Lang F.B.F."/>
            <person name="Roger A.J."/>
            <person name="Ruiz-Trillo I."/>
            <person name="Young S.K."/>
            <person name="Zeng Q."/>
            <person name="Gargeya S."/>
            <person name="Alvarado L."/>
            <person name="Berlin A."/>
            <person name="Chapman S.B."/>
            <person name="Chen Z."/>
            <person name="Freedman E."/>
            <person name="Gellesch M."/>
            <person name="Goldberg J."/>
            <person name="Griggs A."/>
            <person name="Gujja S."/>
            <person name="Heilman E."/>
            <person name="Heiman D."/>
            <person name="Howarth C."/>
            <person name="Mehta T."/>
            <person name="Neiman D."/>
            <person name="Pearson M."/>
            <person name="Roberts A."/>
            <person name="Saif S."/>
            <person name="Shea T."/>
            <person name="Shenoy N."/>
            <person name="Sisk P."/>
            <person name="Stolte C."/>
            <person name="Sykes S."/>
            <person name="White J."/>
            <person name="Yandava C."/>
            <person name="Haas B."/>
            <person name="Nusbaum C."/>
            <person name="Birren B."/>
        </authorList>
    </citation>
    <scope>NUCLEOTIDE SEQUENCE</scope>
    <source>
        <strain evidence="6">ATCC 30864</strain>
    </source>
</reference>
<evidence type="ECO:0000256" key="3">
    <source>
        <dbReference type="SAM" id="MobiDB-lite"/>
    </source>
</evidence>
<evidence type="ECO:0000313" key="6">
    <source>
        <dbReference type="Proteomes" id="UP000008743"/>
    </source>
</evidence>
<gene>
    <name evidence="5" type="ORF">CAOG_004073</name>
</gene>
<accession>A0A0D2UDV3</accession>
<dbReference type="EMBL" id="KE346365">
    <property type="protein sequence ID" value="KJE93261.1"/>
    <property type="molecule type" value="Genomic_DNA"/>
</dbReference>
<evidence type="ECO:0000313" key="5">
    <source>
        <dbReference type="EMBL" id="KJE93261.1"/>
    </source>
</evidence>
<protein>
    <submittedName>
        <fullName evidence="5">Alanyl-tRNA synthetase</fullName>
    </submittedName>
</protein>
<dbReference type="SMART" id="SM00863">
    <property type="entry name" value="tRNA_SAD"/>
    <property type="match status" value="1"/>
</dbReference>
<feature type="domain" description="Threonyl/alanyl tRNA synthetase SAD" evidence="4">
    <location>
        <begin position="243"/>
        <end position="284"/>
    </location>
</feature>
<keyword evidence="5" id="KW-0030">Aminoacyl-tRNA synthetase</keyword>
<dbReference type="InParanoid" id="A0A0D2UDV3"/>
<dbReference type="PANTHER" id="PTHR43462:SF2">
    <property type="entry name" value="THREONYL AND ALANYL TRNA SYNTHETASE SECOND ADDITIONAL DOMAIN-CONTAINING PROTEIN"/>
    <property type="match status" value="1"/>
</dbReference>
<dbReference type="InterPro" id="IPR012947">
    <property type="entry name" value="tRNA_SAD"/>
</dbReference>
<dbReference type="GO" id="GO:0004812">
    <property type="term" value="F:aminoacyl-tRNA ligase activity"/>
    <property type="evidence" value="ECO:0007669"/>
    <property type="project" value="UniProtKB-KW"/>
</dbReference>
<keyword evidence="6" id="KW-1185">Reference proteome</keyword>
<dbReference type="STRING" id="595528.A0A0D2UDV3"/>
<dbReference type="GO" id="GO:0043039">
    <property type="term" value="P:tRNA aminoacylation"/>
    <property type="evidence" value="ECO:0007669"/>
    <property type="project" value="InterPro"/>
</dbReference>
<dbReference type="InterPro" id="IPR051335">
    <property type="entry name" value="Alanyl-tRNA_Editing_Enzymes"/>
</dbReference>
<comment type="similarity">
    <text evidence="2">Belongs to the class-II aminoacyl-tRNA synthetase family. Alax-L subfamily.</text>
</comment>
<dbReference type="eggNOG" id="KOG2105">
    <property type="taxonomic scope" value="Eukaryota"/>
</dbReference>
<evidence type="ECO:0000256" key="2">
    <source>
        <dbReference type="ARBA" id="ARBA00008429"/>
    </source>
</evidence>
<feature type="region of interest" description="Disordered" evidence="3">
    <location>
        <begin position="213"/>
        <end position="233"/>
    </location>
</feature>
<dbReference type="Pfam" id="PF07973">
    <property type="entry name" value="tRNA_SAD"/>
    <property type="match status" value="1"/>
</dbReference>